<organism evidence="1 2">
    <name type="scientific">Curtobacterium flaccumfaciens pv. flaccumfaciens</name>
    <dbReference type="NCBI Taxonomy" id="138532"/>
    <lineage>
        <taxon>Bacteria</taxon>
        <taxon>Bacillati</taxon>
        <taxon>Actinomycetota</taxon>
        <taxon>Actinomycetes</taxon>
        <taxon>Micrococcales</taxon>
        <taxon>Microbacteriaceae</taxon>
        <taxon>Curtobacterium</taxon>
    </lineage>
</organism>
<comment type="caution">
    <text evidence="1">The sequence shown here is derived from an EMBL/GenBank/DDBJ whole genome shotgun (WGS) entry which is preliminary data.</text>
</comment>
<evidence type="ECO:0000313" key="2">
    <source>
        <dbReference type="Proteomes" id="UP000709437"/>
    </source>
</evidence>
<sequence length="106" mass="11693">MTTTRAPQTAEEHTAEARRLLTLTRPEGLTPTEFNEYLTFDNSTAIVAAANVHATLALVEEQRTANLVAAYNGDLLKNPHPVGSHEHDVWWSKTAGDLTERVGVQR</sequence>
<evidence type="ECO:0000313" key="1">
    <source>
        <dbReference type="EMBL" id="MBT1542446.1"/>
    </source>
</evidence>
<gene>
    <name evidence="1" type="ORF">KK103_11790</name>
</gene>
<accession>A0A9Q2W6H8</accession>
<name>A0A9Q2W6H8_9MICO</name>
<dbReference type="Proteomes" id="UP000709437">
    <property type="component" value="Unassembled WGS sequence"/>
</dbReference>
<proteinExistence type="predicted"/>
<dbReference type="AlphaFoldDB" id="A0A9Q2W6H8"/>
<dbReference type="RefSeq" id="WP_214563240.1">
    <property type="nucleotide sequence ID" value="NZ_JAHEWX010000015.1"/>
</dbReference>
<protein>
    <submittedName>
        <fullName evidence="1">Uncharacterized protein</fullName>
    </submittedName>
</protein>
<reference evidence="1" key="1">
    <citation type="submission" date="2021-05" db="EMBL/GenBank/DDBJ databases">
        <title>Whole genome sequence of Curtobacterium flaccumfaciens pv. flaccumfaciens strain CFBP 3417.</title>
        <authorList>
            <person name="Osdaghi E."/>
            <person name="Taghouti G."/>
            <person name="Portier P."/>
            <person name="Fazliarab A."/>
            <person name="Taghavi S.M."/>
            <person name="Briand M."/>
            <person name="Le-Saux M."/>
            <person name="Jacques M.-A."/>
        </authorList>
    </citation>
    <scope>NUCLEOTIDE SEQUENCE</scope>
    <source>
        <strain evidence="1">CFBP 3417</strain>
    </source>
</reference>
<dbReference type="EMBL" id="JAHEWX010000015">
    <property type="protein sequence ID" value="MBT1542446.1"/>
    <property type="molecule type" value="Genomic_DNA"/>
</dbReference>